<reference evidence="1 2" key="1">
    <citation type="submission" date="2016-08" db="EMBL/GenBank/DDBJ databases">
        <title>Complete genome sequence of Flavobacterium johnsoniae strain GSE09, a volatile-producing biocontrol agent isolated from cucumber (Cucumis sativus).</title>
        <authorList>
            <person name="Jeong J.-J."/>
            <person name="Oh J.Y."/>
            <person name="Jim Y.J."/>
            <person name="Sang M.K."/>
            <person name="Kim K.D."/>
        </authorList>
    </citation>
    <scope>NUCLEOTIDE SEQUENCE [LARGE SCALE GENOMIC DNA]</scope>
    <source>
        <strain evidence="1 2">GSE09</strain>
    </source>
</reference>
<dbReference type="KEGG" id="fjg:BB050_03654"/>
<dbReference type="Proteomes" id="UP000093276">
    <property type="component" value="Chromosome"/>
</dbReference>
<evidence type="ECO:0008006" key="3">
    <source>
        <dbReference type="Google" id="ProtNLM"/>
    </source>
</evidence>
<sequence length="130" mass="14878">MDLALPEKDVCRWGHACIKANRVYTILLDKNDKIITYSGILEFPMETPKKFKSGKNEINQEVFRKKKEVHDYMISVVKPMNGVIVIIKPSKKSNYGNLVNILDLMKVANIKTYSIVDEFSAEEEKLLASN</sequence>
<proteinExistence type="predicted"/>
<evidence type="ECO:0000313" key="2">
    <source>
        <dbReference type="Proteomes" id="UP000093276"/>
    </source>
</evidence>
<accession>A0AAC9D2F3</accession>
<organism evidence="1 2">
    <name type="scientific">Flavobacterium anhuiense</name>
    <dbReference type="NCBI Taxonomy" id="459526"/>
    <lineage>
        <taxon>Bacteria</taxon>
        <taxon>Pseudomonadati</taxon>
        <taxon>Bacteroidota</taxon>
        <taxon>Flavobacteriia</taxon>
        <taxon>Flavobacteriales</taxon>
        <taxon>Flavobacteriaceae</taxon>
        <taxon>Flavobacterium</taxon>
    </lineage>
</organism>
<name>A0AAC9D2F3_9FLAO</name>
<dbReference type="AlphaFoldDB" id="A0AAC9D2F3"/>
<dbReference type="EMBL" id="CP016907">
    <property type="protein sequence ID" value="AOC96736.1"/>
    <property type="molecule type" value="Genomic_DNA"/>
</dbReference>
<protein>
    <recommendedName>
        <fullName evidence="3">Biopolymer transporter ExbD</fullName>
    </recommendedName>
</protein>
<gene>
    <name evidence="1" type="ORF">BB050_03654</name>
</gene>
<evidence type="ECO:0000313" key="1">
    <source>
        <dbReference type="EMBL" id="AOC96736.1"/>
    </source>
</evidence>